<dbReference type="InterPro" id="IPR024176">
    <property type="entry name" value="Citrate_synthase_bac-typ"/>
</dbReference>
<dbReference type="PANTHER" id="PTHR11739:SF4">
    <property type="entry name" value="CITRATE SYNTHASE, PEROXISOMAL"/>
    <property type="match status" value="1"/>
</dbReference>
<reference evidence="8 9" key="1">
    <citation type="submission" date="2016-10" db="EMBL/GenBank/DDBJ databases">
        <authorList>
            <person name="de Groot N.N."/>
        </authorList>
    </citation>
    <scope>NUCLEOTIDE SEQUENCE [LARGE SCALE GENOMIC DNA]</scope>
    <source>
        <strain evidence="8 9">DSM 44778</strain>
    </source>
</reference>
<dbReference type="Gene3D" id="1.10.230.10">
    <property type="entry name" value="Cytochrome P450-Terp, domain 2"/>
    <property type="match status" value="1"/>
</dbReference>
<dbReference type="GO" id="GO:0006099">
    <property type="term" value="P:tricarboxylic acid cycle"/>
    <property type="evidence" value="ECO:0007669"/>
    <property type="project" value="UniProtKB-UniPathway"/>
</dbReference>
<dbReference type="PANTHER" id="PTHR11739">
    <property type="entry name" value="CITRATE SYNTHASE"/>
    <property type="match status" value="1"/>
</dbReference>
<dbReference type="Pfam" id="PF00285">
    <property type="entry name" value="Citrate_synt"/>
    <property type="match status" value="1"/>
</dbReference>
<evidence type="ECO:0000256" key="3">
    <source>
        <dbReference type="ARBA" id="ARBA00022679"/>
    </source>
</evidence>
<dbReference type="PIRSF" id="PIRSF001369">
    <property type="entry name" value="Citrate_synth"/>
    <property type="match status" value="1"/>
</dbReference>
<dbReference type="Gene3D" id="1.10.580.10">
    <property type="entry name" value="Citrate Synthase, domain 1"/>
    <property type="match status" value="1"/>
</dbReference>
<dbReference type="GO" id="GO:0005829">
    <property type="term" value="C:cytosol"/>
    <property type="evidence" value="ECO:0007669"/>
    <property type="project" value="TreeGrafter"/>
</dbReference>
<dbReference type="InterPro" id="IPR019810">
    <property type="entry name" value="Citrate_synthase_AS"/>
</dbReference>
<proteinExistence type="inferred from homology"/>
<dbReference type="GO" id="GO:0005975">
    <property type="term" value="P:carbohydrate metabolic process"/>
    <property type="evidence" value="ECO:0007669"/>
    <property type="project" value="TreeGrafter"/>
</dbReference>
<dbReference type="STRING" id="46223.SAMN05421852_103136"/>
<evidence type="ECO:0000256" key="7">
    <source>
        <dbReference type="RuleBase" id="RU003406"/>
    </source>
</evidence>
<evidence type="ECO:0000256" key="5">
    <source>
        <dbReference type="PIRNR" id="PIRNR001369"/>
    </source>
</evidence>
<comment type="similarity">
    <text evidence="2 5 7">Belongs to the citrate synthase family.</text>
</comment>
<dbReference type="InterPro" id="IPR002020">
    <property type="entry name" value="Citrate_synthase"/>
</dbReference>
<dbReference type="CDD" id="cd06109">
    <property type="entry name" value="BsCS-I_like"/>
    <property type="match status" value="1"/>
</dbReference>
<feature type="active site" evidence="6">
    <location>
        <position position="251"/>
    </location>
</feature>
<dbReference type="InterPro" id="IPR036969">
    <property type="entry name" value="Citrate_synthase_sf"/>
</dbReference>
<dbReference type="EMBL" id="FORR01000003">
    <property type="protein sequence ID" value="SFI98458.1"/>
    <property type="molecule type" value="Genomic_DNA"/>
</dbReference>
<dbReference type="InterPro" id="IPR016142">
    <property type="entry name" value="Citrate_synth-like_lrg_a-sub"/>
</dbReference>
<dbReference type="NCBIfam" id="NF009005">
    <property type="entry name" value="PRK12350.1"/>
    <property type="match status" value="1"/>
</dbReference>
<dbReference type="GO" id="GO:0036440">
    <property type="term" value="F:citrate synthase activity"/>
    <property type="evidence" value="ECO:0007669"/>
    <property type="project" value="UniProtKB-EC"/>
</dbReference>
<dbReference type="UniPathway" id="UPA00223"/>
<comment type="pathway">
    <text evidence="1">Carbohydrate metabolism; tricarboxylic acid cycle.</text>
</comment>
<dbReference type="PRINTS" id="PR00143">
    <property type="entry name" value="CITRTSNTHASE"/>
</dbReference>
<keyword evidence="3 5" id="KW-0808">Transferase</keyword>
<evidence type="ECO:0000313" key="9">
    <source>
        <dbReference type="Proteomes" id="UP000199545"/>
    </source>
</evidence>
<evidence type="ECO:0000256" key="6">
    <source>
        <dbReference type="PIRSR" id="PIRSR001369-1"/>
    </source>
</evidence>
<dbReference type="Proteomes" id="UP000199545">
    <property type="component" value="Unassembled WGS sequence"/>
</dbReference>
<protein>
    <recommendedName>
        <fullName evidence="5">Citrate synthase</fullName>
    </recommendedName>
</protein>
<keyword evidence="9" id="KW-1185">Reference proteome</keyword>
<dbReference type="AlphaFoldDB" id="A0A1I3MN51"/>
<comment type="catalytic activity">
    <reaction evidence="4">
        <text>oxaloacetate + acetyl-CoA + H2O = citrate + CoA + H(+)</text>
        <dbReference type="Rhea" id="RHEA:16845"/>
        <dbReference type="ChEBI" id="CHEBI:15377"/>
        <dbReference type="ChEBI" id="CHEBI:15378"/>
        <dbReference type="ChEBI" id="CHEBI:16452"/>
        <dbReference type="ChEBI" id="CHEBI:16947"/>
        <dbReference type="ChEBI" id="CHEBI:57287"/>
        <dbReference type="ChEBI" id="CHEBI:57288"/>
        <dbReference type="EC" id="2.3.3.16"/>
    </reaction>
</comment>
<feature type="active site" evidence="6">
    <location>
        <position position="306"/>
    </location>
</feature>
<evidence type="ECO:0000256" key="1">
    <source>
        <dbReference type="ARBA" id="ARBA00005163"/>
    </source>
</evidence>
<organism evidence="8 9">
    <name type="scientific">Thermoflavimicrobium dichotomicum</name>
    <dbReference type="NCBI Taxonomy" id="46223"/>
    <lineage>
        <taxon>Bacteria</taxon>
        <taxon>Bacillati</taxon>
        <taxon>Bacillota</taxon>
        <taxon>Bacilli</taxon>
        <taxon>Bacillales</taxon>
        <taxon>Thermoactinomycetaceae</taxon>
        <taxon>Thermoflavimicrobium</taxon>
    </lineage>
</organism>
<evidence type="ECO:0000313" key="8">
    <source>
        <dbReference type="EMBL" id="SFI98458.1"/>
    </source>
</evidence>
<dbReference type="OrthoDB" id="9800864at2"/>
<dbReference type="PROSITE" id="PS00480">
    <property type="entry name" value="CITRATE_SYNTHASE"/>
    <property type="match status" value="1"/>
</dbReference>
<evidence type="ECO:0000256" key="2">
    <source>
        <dbReference type="ARBA" id="ARBA00010566"/>
    </source>
</evidence>
<sequence length="365" mass="41204">MQVNPGLEGVVVAETAISHIDGQQGHLIYRGYDAKQLATTSTFEKVVHLLWKGHFPDGEEEKQWLVKCRQSQTLSDEMIRLIQTIPERIDMLSTLRSVLVTMENPDWPPTWEQAIRVLVQVPIIIAARYRYLHHKPIVPPRDDLSFAANYLYMLRGDEASEAHVKGLEAYLILTAEHGFNASTFTSRVVTSTESDILSAVVAAIGALKGRIHGGAPSEVDDMLGEIGSIERAESWMREKLERGEKLMGFGHRVYKTTDPRAEALRTVVQEYAANEPWFDFAVQVEQIALQLLKEYKPHRSIYTNVEFYTAAVLKAIQLPAELYTPTFVVSRTAGWIAHILEQASHNRIIRPDSRYVGPKCAKITK</sequence>
<dbReference type="RefSeq" id="WP_093228487.1">
    <property type="nucleotide sequence ID" value="NZ_FORR01000003.1"/>
</dbReference>
<evidence type="ECO:0000256" key="4">
    <source>
        <dbReference type="ARBA" id="ARBA00049288"/>
    </source>
</evidence>
<dbReference type="InterPro" id="IPR016143">
    <property type="entry name" value="Citrate_synth-like_sm_a-sub"/>
</dbReference>
<dbReference type="SUPFAM" id="SSF48256">
    <property type="entry name" value="Citrate synthase"/>
    <property type="match status" value="1"/>
</dbReference>
<gene>
    <name evidence="8" type="ORF">SAMN05421852_103136</name>
</gene>
<accession>A0A1I3MN51</accession>
<name>A0A1I3MN51_9BACL</name>